<evidence type="ECO:0000313" key="2">
    <source>
        <dbReference type="EMBL" id="THH00230.1"/>
    </source>
</evidence>
<name>A0A4S4KTF8_9APHY</name>
<dbReference type="SUPFAM" id="SSF55718">
    <property type="entry name" value="SCP-like"/>
    <property type="match status" value="1"/>
</dbReference>
<feature type="domain" description="SCP2" evidence="1">
    <location>
        <begin position="23"/>
        <end position="121"/>
    </location>
</feature>
<comment type="caution">
    <text evidence="2">The sequence shown here is derived from an EMBL/GenBank/DDBJ whole genome shotgun (WGS) entry which is preliminary data.</text>
</comment>
<dbReference type="PANTHER" id="PTHR10094:SF28">
    <property type="entry name" value="SCP2 DOMAIN-CONTAINING PROTEIN"/>
    <property type="match status" value="1"/>
</dbReference>
<dbReference type="PANTHER" id="PTHR10094">
    <property type="entry name" value="STEROL CARRIER PROTEIN 2 SCP-2 FAMILY PROTEIN"/>
    <property type="match status" value="1"/>
</dbReference>
<reference evidence="2 3" key="1">
    <citation type="submission" date="2019-02" db="EMBL/GenBank/DDBJ databases">
        <title>Genome sequencing of the rare red list fungi Phlebia centrifuga.</title>
        <authorList>
            <person name="Buettner E."/>
            <person name="Kellner H."/>
        </authorList>
    </citation>
    <scope>NUCLEOTIDE SEQUENCE [LARGE SCALE GENOMIC DNA]</scope>
    <source>
        <strain evidence="2 3">DSM 108282</strain>
    </source>
</reference>
<dbReference type="Pfam" id="PF02036">
    <property type="entry name" value="SCP2"/>
    <property type="match status" value="1"/>
</dbReference>
<dbReference type="EMBL" id="SGPJ01000056">
    <property type="protein sequence ID" value="THH00230.1"/>
    <property type="molecule type" value="Genomic_DNA"/>
</dbReference>
<dbReference type="GO" id="GO:0005829">
    <property type="term" value="C:cytosol"/>
    <property type="evidence" value="ECO:0007669"/>
    <property type="project" value="TreeGrafter"/>
</dbReference>
<dbReference type="FunFam" id="3.30.1050.10:FF:000001">
    <property type="entry name" value="Putative Non-specific lipid-transfer protein"/>
    <property type="match status" value="1"/>
</dbReference>
<dbReference type="AlphaFoldDB" id="A0A4S4KTF8"/>
<dbReference type="InterPro" id="IPR003033">
    <property type="entry name" value="SCP2_sterol-bd_dom"/>
</dbReference>
<sequence>MSDIKVEGFKSSETLAALATVFEAYSEDQKKAQIKKTNGIFELRVKNAEGKEAIWTIDMKTTGSVYKGGAKSKPNVTILLSDDTFQQLADGKLDGQKAFMTGKLKTKGNMMFATKLDGVLKVYPISDTENIHTDMSTP</sequence>
<proteinExistence type="predicted"/>
<gene>
    <name evidence="2" type="ORF">EW026_g2274</name>
</gene>
<protein>
    <recommendedName>
        <fullName evidence="1">SCP2 domain-containing protein</fullName>
    </recommendedName>
</protein>
<accession>A0A4S4KTF8</accession>
<organism evidence="2 3">
    <name type="scientific">Hermanssonia centrifuga</name>
    <dbReference type="NCBI Taxonomy" id="98765"/>
    <lineage>
        <taxon>Eukaryota</taxon>
        <taxon>Fungi</taxon>
        <taxon>Dikarya</taxon>
        <taxon>Basidiomycota</taxon>
        <taxon>Agaricomycotina</taxon>
        <taxon>Agaricomycetes</taxon>
        <taxon>Polyporales</taxon>
        <taxon>Meruliaceae</taxon>
        <taxon>Hermanssonia</taxon>
    </lineage>
</organism>
<evidence type="ECO:0000259" key="1">
    <source>
        <dbReference type="Pfam" id="PF02036"/>
    </source>
</evidence>
<dbReference type="InterPro" id="IPR036527">
    <property type="entry name" value="SCP2_sterol-bd_dom_sf"/>
</dbReference>
<evidence type="ECO:0000313" key="3">
    <source>
        <dbReference type="Proteomes" id="UP000309038"/>
    </source>
</evidence>
<keyword evidence="3" id="KW-1185">Reference proteome</keyword>
<dbReference type="Gene3D" id="3.30.1050.10">
    <property type="entry name" value="SCP2 sterol-binding domain"/>
    <property type="match status" value="1"/>
</dbReference>
<dbReference type="Proteomes" id="UP000309038">
    <property type="component" value="Unassembled WGS sequence"/>
</dbReference>